<feature type="region of interest" description="Disordered" evidence="1">
    <location>
        <begin position="72"/>
        <end position="146"/>
    </location>
</feature>
<dbReference type="Gene3D" id="1.10.10.710">
    <property type="entry name" value="PSPTO_1197 like"/>
    <property type="match status" value="1"/>
</dbReference>
<keyword evidence="3" id="KW-1185">Reference proteome</keyword>
<evidence type="ECO:0000313" key="3">
    <source>
        <dbReference type="Proteomes" id="UP000598488"/>
    </source>
</evidence>
<dbReference type="Pfam" id="PF07130">
    <property type="entry name" value="YebG"/>
    <property type="match status" value="1"/>
</dbReference>
<dbReference type="RefSeq" id="WP_199461464.1">
    <property type="nucleotide sequence ID" value="NZ_JAEMUH010000003.1"/>
</dbReference>
<accession>A0ABS0Z8D3</accession>
<name>A0ABS0Z8D3_9GAMM</name>
<dbReference type="InterPro" id="IPR009813">
    <property type="entry name" value="Uncharacterised_YebG"/>
</dbReference>
<dbReference type="InterPro" id="IPR038627">
    <property type="entry name" value="YebG-like_sf"/>
</dbReference>
<feature type="compositionally biased region" description="Basic residues" evidence="1">
    <location>
        <begin position="74"/>
        <end position="84"/>
    </location>
</feature>
<dbReference type="Proteomes" id="UP000598488">
    <property type="component" value="Unassembled WGS sequence"/>
</dbReference>
<feature type="compositionally biased region" description="Basic and acidic residues" evidence="1">
    <location>
        <begin position="91"/>
        <end position="100"/>
    </location>
</feature>
<protein>
    <submittedName>
        <fullName evidence="2">YebG family protein</fullName>
    </submittedName>
</protein>
<feature type="compositionally biased region" description="Basic and acidic residues" evidence="1">
    <location>
        <begin position="125"/>
        <end position="139"/>
    </location>
</feature>
<reference evidence="2 3" key="1">
    <citation type="submission" date="2020-12" db="EMBL/GenBank/DDBJ databases">
        <title>Comparative genome analysis of fungal antagonists Marinomonas ostreistagni 398 and M. spartinae 468.</title>
        <authorList>
            <person name="Fields J.L."/>
            <person name="Mavrodi O.V."/>
            <person name="Biber P.D."/>
            <person name="Indest K.J."/>
            <person name="Mavrodi D.V."/>
        </authorList>
    </citation>
    <scope>NUCLEOTIDE SEQUENCE [LARGE SCALE GENOMIC DNA]</scope>
    <source>
        <strain evidence="2 3">USM7</strain>
    </source>
</reference>
<feature type="compositionally biased region" description="Acidic residues" evidence="1">
    <location>
        <begin position="110"/>
        <end position="124"/>
    </location>
</feature>
<organism evidence="2 3">
    <name type="scientific">Marinomonas ostreistagni</name>
    <dbReference type="NCBI Taxonomy" id="359209"/>
    <lineage>
        <taxon>Bacteria</taxon>
        <taxon>Pseudomonadati</taxon>
        <taxon>Pseudomonadota</taxon>
        <taxon>Gammaproteobacteria</taxon>
        <taxon>Oceanospirillales</taxon>
        <taxon>Oceanospirillaceae</taxon>
        <taxon>Marinomonas</taxon>
    </lineage>
</organism>
<evidence type="ECO:0000256" key="1">
    <source>
        <dbReference type="SAM" id="MobiDB-lite"/>
    </source>
</evidence>
<evidence type="ECO:0000313" key="2">
    <source>
        <dbReference type="EMBL" id="MBJ7549917.1"/>
    </source>
</evidence>
<comment type="caution">
    <text evidence="2">The sequence shown here is derived from an EMBL/GenBank/DDBJ whole genome shotgun (WGS) entry which is preliminary data.</text>
</comment>
<sequence>MPVVIKYVVERNGVEKMTFSSKAEADHYDKLLETAENLEDLLQESGTLSDANDIAQLAMYLAENKEDVLEALGNKRKKATKKTPPKTETSSPKKESKEPNDTETVQVDDLVIEPDEESYIEDSDEYRSNDEVDYNKDEIYNESDAA</sequence>
<proteinExistence type="predicted"/>
<dbReference type="EMBL" id="JAEMUH010000003">
    <property type="protein sequence ID" value="MBJ7549917.1"/>
    <property type="molecule type" value="Genomic_DNA"/>
</dbReference>
<gene>
    <name evidence="2" type="ORF">JHD44_04440</name>
</gene>